<dbReference type="AlphaFoldDB" id="A0A915KHT3"/>
<accession>A0A915KHT3</accession>
<keyword evidence="1" id="KW-1185">Reference proteome</keyword>
<evidence type="ECO:0000313" key="1">
    <source>
        <dbReference type="Proteomes" id="UP000887565"/>
    </source>
</evidence>
<name>A0A915KHT3_ROMCU</name>
<dbReference type="WBParaSite" id="nRc.2.0.1.t38302-RA">
    <property type="protein sequence ID" value="nRc.2.0.1.t38302-RA"/>
    <property type="gene ID" value="nRc.2.0.1.g38302"/>
</dbReference>
<organism evidence="1 2">
    <name type="scientific">Romanomermis culicivorax</name>
    <name type="common">Nematode worm</name>
    <dbReference type="NCBI Taxonomy" id="13658"/>
    <lineage>
        <taxon>Eukaryota</taxon>
        <taxon>Metazoa</taxon>
        <taxon>Ecdysozoa</taxon>
        <taxon>Nematoda</taxon>
        <taxon>Enoplea</taxon>
        <taxon>Dorylaimia</taxon>
        <taxon>Mermithida</taxon>
        <taxon>Mermithoidea</taxon>
        <taxon>Mermithidae</taxon>
        <taxon>Romanomermis</taxon>
    </lineage>
</organism>
<proteinExistence type="predicted"/>
<evidence type="ECO:0000313" key="2">
    <source>
        <dbReference type="WBParaSite" id="nRc.2.0.1.t38302-RA"/>
    </source>
</evidence>
<reference evidence="2" key="1">
    <citation type="submission" date="2022-11" db="UniProtKB">
        <authorList>
            <consortium name="WormBaseParasite"/>
        </authorList>
    </citation>
    <scope>IDENTIFICATION</scope>
</reference>
<protein>
    <submittedName>
        <fullName evidence="2">Uncharacterized protein</fullName>
    </submittedName>
</protein>
<sequence>MAVIGYGNPERFGVNGNAAAGRQVAVSTGQVKKTGDENMQILLDKRRTQLTIEKYNNNRRVANSFVAKQIFLII</sequence>
<dbReference type="Proteomes" id="UP000887565">
    <property type="component" value="Unplaced"/>
</dbReference>